<comment type="caution">
    <text evidence="2">The sequence shown here is derived from an EMBL/GenBank/DDBJ whole genome shotgun (WGS) entry which is preliminary data.</text>
</comment>
<reference evidence="2 3" key="1">
    <citation type="submission" date="2018-09" db="EMBL/GenBank/DDBJ databases">
        <title>A high-quality reference genome of wild soybean provides a powerful tool to mine soybean genomes.</title>
        <authorList>
            <person name="Xie M."/>
            <person name="Chung C.Y.L."/>
            <person name="Li M.-W."/>
            <person name="Wong F.-L."/>
            <person name="Chan T.-F."/>
            <person name="Lam H.-M."/>
        </authorList>
    </citation>
    <scope>NUCLEOTIDE SEQUENCE [LARGE SCALE GENOMIC DNA]</scope>
    <source>
        <strain evidence="3">cv. W05</strain>
        <tissue evidence="2">Hypocotyl of etiolated seedlings</tissue>
    </source>
</reference>
<accession>A0A445FFG7</accession>
<proteinExistence type="predicted"/>
<keyword evidence="3" id="KW-1185">Reference proteome</keyword>
<dbReference type="AlphaFoldDB" id="A0A445FFG7"/>
<evidence type="ECO:0000313" key="3">
    <source>
        <dbReference type="Proteomes" id="UP000289340"/>
    </source>
</evidence>
<dbReference type="EMBL" id="QZWG01000019">
    <property type="protein sequence ID" value="RZB47608.1"/>
    <property type="molecule type" value="Genomic_DNA"/>
</dbReference>
<gene>
    <name evidence="2" type="ORF">D0Y65_051270</name>
</gene>
<protein>
    <submittedName>
        <fullName evidence="2">Uncharacterized protein</fullName>
    </submittedName>
</protein>
<organism evidence="2 3">
    <name type="scientific">Glycine soja</name>
    <name type="common">Wild soybean</name>
    <dbReference type="NCBI Taxonomy" id="3848"/>
    <lineage>
        <taxon>Eukaryota</taxon>
        <taxon>Viridiplantae</taxon>
        <taxon>Streptophyta</taxon>
        <taxon>Embryophyta</taxon>
        <taxon>Tracheophyta</taxon>
        <taxon>Spermatophyta</taxon>
        <taxon>Magnoliopsida</taxon>
        <taxon>eudicotyledons</taxon>
        <taxon>Gunneridae</taxon>
        <taxon>Pentapetalae</taxon>
        <taxon>rosids</taxon>
        <taxon>fabids</taxon>
        <taxon>Fabales</taxon>
        <taxon>Fabaceae</taxon>
        <taxon>Papilionoideae</taxon>
        <taxon>50 kb inversion clade</taxon>
        <taxon>NPAAA clade</taxon>
        <taxon>indigoferoid/millettioid clade</taxon>
        <taxon>Phaseoleae</taxon>
        <taxon>Glycine</taxon>
        <taxon>Glycine subgen. Soja</taxon>
    </lineage>
</organism>
<feature type="signal peptide" evidence="1">
    <location>
        <begin position="1"/>
        <end position="18"/>
    </location>
</feature>
<keyword evidence="1" id="KW-0732">Signal</keyword>
<feature type="chain" id="PRO_5019558941" evidence="1">
    <location>
        <begin position="19"/>
        <end position="132"/>
    </location>
</feature>
<dbReference type="Proteomes" id="UP000289340">
    <property type="component" value="Chromosome 19"/>
</dbReference>
<sequence length="132" mass="14599">MASLVLLLSLFVRPKIRSQVSTVAASSSDIKEDTSTWHVKWEKQRENNDRDNGLEDIMGEKILQEPRERHELVDFGKGGSGSNGLHLLYLVRIKVAQVLYSNTDAAILILTLISALAPPFSPKTGKDNSTLP</sequence>
<name>A0A445FFG7_GLYSO</name>
<evidence type="ECO:0000256" key="1">
    <source>
        <dbReference type="SAM" id="SignalP"/>
    </source>
</evidence>
<evidence type="ECO:0000313" key="2">
    <source>
        <dbReference type="EMBL" id="RZB47608.1"/>
    </source>
</evidence>